<dbReference type="AlphaFoldDB" id="A0A5D4T1R9"/>
<name>A0A5D4T1R9_9BACI</name>
<dbReference type="Proteomes" id="UP000322524">
    <property type="component" value="Unassembled WGS sequence"/>
</dbReference>
<sequence length="272" mass="30280">MGRRIATMRRMRRTSLLKSGPLPIKYVFLITFILFNILTVFSLIIINKNLEPSLRSIAETKARQIATQAINDAVSKKIANSLNPEELIIVLNEGTDHVAFSTNHKVVNTVISETTLRVQRYLDFLEEGNLEGMESYKNDLNIDYEESKKQNGIVYKVPLGMATKTTLFSNLGPKIPVRFEILGDVISNVETKVIETGINNTVIEVYVNVSVKMNIIIPLVEQPMEINNSVKIGDLVIPGKVPMYYHESGSGGGGVAPVIIPEIPVEEQKNNN</sequence>
<keyword evidence="1" id="KW-1133">Transmembrane helix</keyword>
<feature type="transmembrane region" description="Helical" evidence="1">
    <location>
        <begin position="21"/>
        <end position="46"/>
    </location>
</feature>
<evidence type="ECO:0000313" key="2">
    <source>
        <dbReference type="EMBL" id="TYS68214.1"/>
    </source>
</evidence>
<dbReference type="EMBL" id="VTEV01000004">
    <property type="protein sequence ID" value="TYS68214.1"/>
    <property type="molecule type" value="Genomic_DNA"/>
</dbReference>
<dbReference type="NCBIfam" id="TIGR02832">
    <property type="entry name" value="spo_yunB"/>
    <property type="match status" value="1"/>
</dbReference>
<evidence type="ECO:0000313" key="3">
    <source>
        <dbReference type="Proteomes" id="UP000322524"/>
    </source>
</evidence>
<protein>
    <submittedName>
        <fullName evidence="2">Sporulation protein YunB</fullName>
    </submittedName>
</protein>
<keyword evidence="1" id="KW-0812">Transmembrane</keyword>
<proteinExistence type="predicted"/>
<accession>A0A5D4T1R9</accession>
<comment type="caution">
    <text evidence="2">The sequence shown here is derived from an EMBL/GenBank/DDBJ whole genome shotgun (WGS) entry which is preliminary data.</text>
</comment>
<evidence type="ECO:0000256" key="1">
    <source>
        <dbReference type="SAM" id="Phobius"/>
    </source>
</evidence>
<keyword evidence="1" id="KW-0472">Membrane</keyword>
<organism evidence="2 3">
    <name type="scientific">Sutcliffiella horikoshii</name>
    <dbReference type="NCBI Taxonomy" id="79883"/>
    <lineage>
        <taxon>Bacteria</taxon>
        <taxon>Bacillati</taxon>
        <taxon>Bacillota</taxon>
        <taxon>Bacilli</taxon>
        <taxon>Bacillales</taxon>
        <taxon>Bacillaceae</taxon>
        <taxon>Sutcliffiella</taxon>
    </lineage>
</organism>
<dbReference type="PIRSF" id="PIRSF021383">
    <property type="entry name" value="YunB"/>
    <property type="match status" value="1"/>
</dbReference>
<reference evidence="2 3" key="1">
    <citation type="submission" date="2019-08" db="EMBL/GenBank/DDBJ databases">
        <title>Bacillus genomes from the desert of Cuatro Cienegas, Coahuila.</title>
        <authorList>
            <person name="Olmedo-Alvarez G."/>
        </authorList>
    </citation>
    <scope>NUCLEOTIDE SEQUENCE [LARGE SCALE GENOMIC DNA]</scope>
    <source>
        <strain evidence="2 3">CH28_1T</strain>
    </source>
</reference>
<dbReference type="Pfam" id="PF09560">
    <property type="entry name" value="Spore_YunB"/>
    <property type="match status" value="1"/>
</dbReference>
<dbReference type="OrthoDB" id="1649278at2"/>
<gene>
    <name evidence="2" type="primary">yunB</name>
    <name evidence="2" type="ORF">FZC76_10745</name>
</gene>
<dbReference type="InterPro" id="IPR014197">
    <property type="entry name" value="Sporulation_prot_YunB"/>
</dbReference>
<dbReference type="STRING" id="79883.GCA_001636495_02267"/>